<accession>A0ABQ3QEY9</accession>
<keyword evidence="2" id="KW-1185">Reference proteome</keyword>
<gene>
    <name evidence="1" type="ORF">Sviol_02300</name>
</gene>
<evidence type="ECO:0000313" key="1">
    <source>
        <dbReference type="EMBL" id="GHI35822.1"/>
    </source>
</evidence>
<proteinExistence type="predicted"/>
<protein>
    <submittedName>
        <fullName evidence="1">Uncharacterized protein</fullName>
    </submittedName>
</protein>
<evidence type="ECO:0000313" key="2">
    <source>
        <dbReference type="Proteomes" id="UP001050808"/>
    </source>
</evidence>
<dbReference type="EMBL" id="BNDY01000002">
    <property type="protein sequence ID" value="GHI35822.1"/>
    <property type="molecule type" value="Genomic_DNA"/>
</dbReference>
<comment type="caution">
    <text evidence="1">The sequence shown here is derived from an EMBL/GenBank/DDBJ whole genome shotgun (WGS) entry which is preliminary data.</text>
</comment>
<name>A0ABQ3QEY9_9ACTN</name>
<sequence>MPWPRMGEARDADQERADGQLATYIVNVPQRIPPAVRERIPRTCEAFAADLRLYLHRGKGSDLTVQTLILSGARSTGSRW</sequence>
<organism evidence="1 2">
    <name type="scientific">Streptomyces violascens</name>
    <dbReference type="NCBI Taxonomy" id="67381"/>
    <lineage>
        <taxon>Bacteria</taxon>
        <taxon>Bacillati</taxon>
        <taxon>Actinomycetota</taxon>
        <taxon>Actinomycetes</taxon>
        <taxon>Kitasatosporales</taxon>
        <taxon>Streptomycetaceae</taxon>
        <taxon>Streptomyces</taxon>
    </lineage>
</organism>
<reference evidence="1" key="1">
    <citation type="submission" date="2024-05" db="EMBL/GenBank/DDBJ databases">
        <title>Whole genome shotgun sequence of Streptomyces violascens NBRC 12920.</title>
        <authorList>
            <person name="Komaki H."/>
            <person name="Tamura T."/>
        </authorList>
    </citation>
    <scope>NUCLEOTIDE SEQUENCE</scope>
    <source>
        <strain evidence="1">NBRC 12920</strain>
    </source>
</reference>
<dbReference type="Proteomes" id="UP001050808">
    <property type="component" value="Unassembled WGS sequence"/>
</dbReference>